<dbReference type="Proteomes" id="UP001501176">
    <property type="component" value="Unassembled WGS sequence"/>
</dbReference>
<feature type="domain" description="TTHB210-like" evidence="2">
    <location>
        <begin position="74"/>
        <end position="115"/>
    </location>
</feature>
<dbReference type="RefSeq" id="WP_325125414.1">
    <property type="nucleotide sequence ID" value="NZ_BAAAFN010000006.1"/>
</dbReference>
<proteinExistence type="predicted"/>
<dbReference type="InterPro" id="IPR040832">
    <property type="entry name" value="TTHB210-like_dom"/>
</dbReference>
<keyword evidence="1" id="KW-0732">Signal</keyword>
<evidence type="ECO:0000256" key="1">
    <source>
        <dbReference type="SAM" id="SignalP"/>
    </source>
</evidence>
<evidence type="ECO:0000313" key="3">
    <source>
        <dbReference type="EMBL" id="GAA0221417.1"/>
    </source>
</evidence>
<keyword evidence="4" id="KW-1185">Reference proteome</keyword>
<dbReference type="Gene3D" id="3.30.200.270">
    <property type="match status" value="1"/>
</dbReference>
<organism evidence="3 4">
    <name type="scientific">Castellaniella daejeonensis</name>
    <dbReference type="NCBI Taxonomy" id="659013"/>
    <lineage>
        <taxon>Bacteria</taxon>
        <taxon>Pseudomonadati</taxon>
        <taxon>Pseudomonadota</taxon>
        <taxon>Betaproteobacteria</taxon>
        <taxon>Burkholderiales</taxon>
        <taxon>Alcaligenaceae</taxon>
        <taxon>Castellaniella</taxon>
    </lineage>
</organism>
<accession>A0ABN0TGU7</accession>
<sequence>MITRSILMAAATAAALVLGAPVAQAAGASELKAPPAAPYKAVSSLVKLPDFLPGMGQLFVDPATLPAGPFLGYDHDGRLVNTTYMIPLSLMKSDMHLNDLKVPAGVKVDHVDIMYNAGHPGVAEPHIHIVLWNVPAAQESRVAK</sequence>
<evidence type="ECO:0000313" key="4">
    <source>
        <dbReference type="Proteomes" id="UP001501176"/>
    </source>
</evidence>
<dbReference type="EMBL" id="BAAAFN010000006">
    <property type="protein sequence ID" value="GAA0221417.1"/>
    <property type="molecule type" value="Genomic_DNA"/>
</dbReference>
<reference evidence="3 4" key="1">
    <citation type="journal article" date="2019" name="Int. J. Syst. Evol. Microbiol.">
        <title>The Global Catalogue of Microorganisms (GCM) 10K type strain sequencing project: providing services to taxonomists for standard genome sequencing and annotation.</title>
        <authorList>
            <consortium name="The Broad Institute Genomics Platform"/>
            <consortium name="The Broad Institute Genome Sequencing Center for Infectious Disease"/>
            <person name="Wu L."/>
            <person name="Ma J."/>
        </authorList>
    </citation>
    <scope>NUCLEOTIDE SEQUENCE [LARGE SCALE GENOMIC DNA]</scope>
    <source>
        <strain evidence="3 4">JCM 16240</strain>
    </source>
</reference>
<dbReference type="Pfam" id="PF18197">
    <property type="entry name" value="TTHB210-like"/>
    <property type="match status" value="1"/>
</dbReference>
<dbReference type="CDD" id="cd11669">
    <property type="entry name" value="TTHB210-like"/>
    <property type="match status" value="1"/>
</dbReference>
<evidence type="ECO:0000259" key="2">
    <source>
        <dbReference type="Pfam" id="PF18197"/>
    </source>
</evidence>
<protein>
    <recommendedName>
        <fullName evidence="2">TTHB210-like domain-containing protein</fullName>
    </recommendedName>
</protein>
<dbReference type="InterPro" id="IPR033786">
    <property type="entry name" value="TTHB210-like"/>
</dbReference>
<comment type="caution">
    <text evidence="3">The sequence shown here is derived from an EMBL/GenBank/DDBJ whole genome shotgun (WGS) entry which is preliminary data.</text>
</comment>
<name>A0ABN0TGU7_9BURK</name>
<feature type="signal peptide" evidence="1">
    <location>
        <begin position="1"/>
        <end position="25"/>
    </location>
</feature>
<gene>
    <name evidence="3" type="ORF">GCM10009125_08160</name>
</gene>
<feature type="chain" id="PRO_5047239925" description="TTHB210-like domain-containing protein" evidence="1">
    <location>
        <begin position="26"/>
        <end position="144"/>
    </location>
</feature>